<dbReference type="Pfam" id="PF01938">
    <property type="entry name" value="TRAM"/>
    <property type="match status" value="1"/>
</dbReference>
<evidence type="ECO:0000313" key="5">
    <source>
        <dbReference type="EMBL" id="MBS1257413.1"/>
    </source>
</evidence>
<dbReference type="Proteomes" id="UP000722750">
    <property type="component" value="Unassembled WGS sequence"/>
</dbReference>
<comment type="function">
    <text evidence="1">Catalyzes the methylthiolation of N6-(dimethylallyl)adenosine (i(6)A), leading to the formation of 2-methylthio-N6-(dimethylallyl)adenosine (ms(2)i(6)A) at position 37 in tRNAs that read codons beginning with uridine.</text>
</comment>
<evidence type="ECO:0000256" key="1">
    <source>
        <dbReference type="ARBA" id="ARBA00003234"/>
    </source>
</evidence>
<proteinExistence type="predicted"/>
<organism evidence="5 6">
    <name type="scientific">Candidatus Scalindua arabica</name>
    <dbReference type="NCBI Taxonomy" id="1127984"/>
    <lineage>
        <taxon>Bacteria</taxon>
        <taxon>Pseudomonadati</taxon>
        <taxon>Planctomycetota</taxon>
        <taxon>Candidatus Brocadiia</taxon>
        <taxon>Candidatus Brocadiales</taxon>
        <taxon>Candidatus Scalinduaceae</taxon>
        <taxon>Candidatus Scalindua</taxon>
    </lineage>
</organism>
<name>A0A941ZYB5_9BACT</name>
<evidence type="ECO:0000259" key="4">
    <source>
        <dbReference type="PROSITE" id="PS50926"/>
    </source>
</evidence>
<reference evidence="5" key="1">
    <citation type="journal article" date="2021" name="ISME J.">
        <title>Fine-scale metabolic discontinuity in a stratified prokaryote microbiome of a Red Sea deep halocline.</title>
        <authorList>
            <person name="Michoud G."/>
            <person name="Ngugi D.K."/>
            <person name="Barozzi A."/>
            <person name="Merlino G."/>
            <person name="Calleja M.L."/>
            <person name="Delgado-Huertas A."/>
            <person name="Moran X.A.G."/>
            <person name="Daffonchio D."/>
        </authorList>
    </citation>
    <scope>NUCLEOTIDE SEQUENCE</scope>
    <source>
        <strain evidence="5">SuakinDeep_MAG55_1</strain>
    </source>
</reference>
<feature type="domain" description="TRAM" evidence="4">
    <location>
        <begin position="26"/>
        <end position="98"/>
    </location>
</feature>
<protein>
    <recommendedName>
        <fullName evidence="3">tRNA-2-methylthio-N(6)-dimethylallyladenosine synthase</fullName>
        <ecNumber evidence="3">2.8.4.3</ecNumber>
    </recommendedName>
</protein>
<dbReference type="GO" id="GO:0005829">
    <property type="term" value="C:cytosol"/>
    <property type="evidence" value="ECO:0007669"/>
    <property type="project" value="TreeGrafter"/>
</dbReference>
<evidence type="ECO:0000256" key="3">
    <source>
        <dbReference type="ARBA" id="ARBA00033765"/>
    </source>
</evidence>
<evidence type="ECO:0000313" key="6">
    <source>
        <dbReference type="Proteomes" id="UP000722750"/>
    </source>
</evidence>
<dbReference type="GO" id="GO:0035597">
    <property type="term" value="F:tRNA-2-methylthio-N(6)-dimethylallyladenosine(37) synthase activity"/>
    <property type="evidence" value="ECO:0007669"/>
    <property type="project" value="UniProtKB-EC"/>
</dbReference>
<dbReference type="AlphaFoldDB" id="A0A941ZYB5"/>
<keyword evidence="2" id="KW-0808">Transferase</keyword>
<accession>A0A941ZYB5</accession>
<dbReference type="InterPro" id="IPR002792">
    <property type="entry name" value="TRAM_dom"/>
</dbReference>
<comment type="caution">
    <text evidence="5">The sequence shown here is derived from an EMBL/GenBank/DDBJ whole genome shotgun (WGS) entry which is preliminary data.</text>
</comment>
<sequence>MQEETKKKRNHILLDLQKEISTKENREMVGKSVEVLVEGTSKSDAGRLSGRTRQNQIVAFDLPEGSSQADISTLMSGKLVKIEIVDSTDLTLFGDLSEIALDKMTH</sequence>
<dbReference type="EC" id="2.8.4.3" evidence="3"/>
<dbReference type="EMBL" id="JAANXD010000024">
    <property type="protein sequence ID" value="MBS1257413.1"/>
    <property type="molecule type" value="Genomic_DNA"/>
</dbReference>
<dbReference type="PANTHER" id="PTHR43020">
    <property type="entry name" value="CDK5 REGULATORY SUBUNIT-ASSOCIATED PROTEIN 1"/>
    <property type="match status" value="1"/>
</dbReference>
<dbReference type="GO" id="GO:0051539">
    <property type="term" value="F:4 iron, 4 sulfur cluster binding"/>
    <property type="evidence" value="ECO:0007669"/>
    <property type="project" value="TreeGrafter"/>
</dbReference>
<evidence type="ECO:0000256" key="2">
    <source>
        <dbReference type="ARBA" id="ARBA00022679"/>
    </source>
</evidence>
<dbReference type="PANTHER" id="PTHR43020:SF2">
    <property type="entry name" value="MITOCHONDRIAL TRNA METHYLTHIOTRANSFERASE CDK5RAP1"/>
    <property type="match status" value="1"/>
</dbReference>
<dbReference type="PROSITE" id="PS50926">
    <property type="entry name" value="TRAM"/>
    <property type="match status" value="1"/>
</dbReference>
<gene>
    <name evidence="5" type="ORF">MAG551_00457</name>
</gene>